<name>A0A9N7YZG4_PLEPL</name>
<dbReference type="Proteomes" id="UP001153269">
    <property type="component" value="Unassembled WGS sequence"/>
</dbReference>
<dbReference type="AlphaFoldDB" id="A0A9N7YZG4"/>
<organism evidence="1 2">
    <name type="scientific">Pleuronectes platessa</name>
    <name type="common">European plaice</name>
    <dbReference type="NCBI Taxonomy" id="8262"/>
    <lineage>
        <taxon>Eukaryota</taxon>
        <taxon>Metazoa</taxon>
        <taxon>Chordata</taxon>
        <taxon>Craniata</taxon>
        <taxon>Vertebrata</taxon>
        <taxon>Euteleostomi</taxon>
        <taxon>Actinopterygii</taxon>
        <taxon>Neopterygii</taxon>
        <taxon>Teleostei</taxon>
        <taxon>Neoteleostei</taxon>
        <taxon>Acanthomorphata</taxon>
        <taxon>Carangaria</taxon>
        <taxon>Pleuronectiformes</taxon>
        <taxon>Pleuronectoidei</taxon>
        <taxon>Pleuronectidae</taxon>
        <taxon>Pleuronectes</taxon>
    </lineage>
</organism>
<accession>A0A9N7YZG4</accession>
<evidence type="ECO:0000313" key="1">
    <source>
        <dbReference type="EMBL" id="CAB1450148.1"/>
    </source>
</evidence>
<proteinExistence type="predicted"/>
<dbReference type="EMBL" id="CADEAL010004043">
    <property type="protein sequence ID" value="CAB1450148.1"/>
    <property type="molecule type" value="Genomic_DNA"/>
</dbReference>
<protein>
    <recommendedName>
        <fullName evidence="3">Apolipoprotein A-II</fullName>
    </recommendedName>
</protein>
<evidence type="ECO:0000313" key="2">
    <source>
        <dbReference type="Proteomes" id="UP001153269"/>
    </source>
</evidence>
<reference evidence="1" key="1">
    <citation type="submission" date="2020-03" db="EMBL/GenBank/DDBJ databases">
        <authorList>
            <person name="Weist P."/>
        </authorList>
    </citation>
    <scope>NUCLEOTIDE SEQUENCE</scope>
</reference>
<keyword evidence="2" id="KW-1185">Reference proteome</keyword>
<sequence>MAAFQAFHNSRAKVTVYAELIIHRSSQFTEINSGEEKRAREVRGWCTQVTGRSLSGLKSAEDHFHFDPKSEEKMHTEVLVLGLVLLMQACEPLSAQKLAPEPPESPGILQRLAEKARETKAKVQDYGATAVGFFGAYYEDHIQPVTHSYAEWASNARSSMWEKIQTCLDGYMPFRATNATDLISTADVSSQLQTTRFQRRLSRPGSVRPNPAADMNAKYVLALILALQVSTCLCEVPTPSQELIDKYDAMRTMFIRRLMHAYGRIQEAAAPLAAKISESERGQSAKTYVDDVQAKPAYQAVVKVAHGLVEEAGPLVDKARTSALGVYEEYMRPQVGQYMSDVIDHIKAYLDLVMPAE</sequence>
<evidence type="ECO:0008006" key="3">
    <source>
        <dbReference type="Google" id="ProtNLM"/>
    </source>
</evidence>
<comment type="caution">
    <text evidence="1">The sequence shown here is derived from an EMBL/GenBank/DDBJ whole genome shotgun (WGS) entry which is preliminary data.</text>
</comment>
<gene>
    <name evidence="1" type="ORF">PLEPLA_LOCUS37837</name>
</gene>